<sequence length="117" mass="12489">MIRASQRDQILRLMRDLTQALQAARTENPLDALRDAERALLGPMADIVPRMDADTAAQMLGEPLRIAAFARLLHERAALGGPGAKALAARAVHMAAAARARLPADDPGVEDFIGGWG</sequence>
<dbReference type="AlphaFoldDB" id="A0A841H8B6"/>
<evidence type="ECO:0000313" key="1">
    <source>
        <dbReference type="EMBL" id="MBB6073929.1"/>
    </source>
</evidence>
<keyword evidence="2" id="KW-1185">Reference proteome</keyword>
<gene>
    <name evidence="1" type="ORF">HNQ61_005610</name>
</gene>
<evidence type="ECO:0000313" key="2">
    <source>
        <dbReference type="Proteomes" id="UP000582837"/>
    </source>
</evidence>
<organism evidence="1 2">
    <name type="scientific">Longimicrobium terrae</name>
    <dbReference type="NCBI Taxonomy" id="1639882"/>
    <lineage>
        <taxon>Bacteria</taxon>
        <taxon>Pseudomonadati</taxon>
        <taxon>Gemmatimonadota</taxon>
        <taxon>Longimicrobiia</taxon>
        <taxon>Longimicrobiales</taxon>
        <taxon>Longimicrobiaceae</taxon>
        <taxon>Longimicrobium</taxon>
    </lineage>
</organism>
<proteinExistence type="predicted"/>
<comment type="caution">
    <text evidence="1">The sequence shown here is derived from an EMBL/GenBank/DDBJ whole genome shotgun (WGS) entry which is preliminary data.</text>
</comment>
<dbReference type="Proteomes" id="UP000582837">
    <property type="component" value="Unassembled WGS sequence"/>
</dbReference>
<reference evidence="1 2" key="1">
    <citation type="submission" date="2020-08" db="EMBL/GenBank/DDBJ databases">
        <title>Genomic Encyclopedia of Type Strains, Phase IV (KMG-IV): sequencing the most valuable type-strain genomes for metagenomic binning, comparative biology and taxonomic classification.</title>
        <authorList>
            <person name="Goeker M."/>
        </authorList>
    </citation>
    <scope>NUCLEOTIDE SEQUENCE [LARGE SCALE GENOMIC DNA]</scope>
    <source>
        <strain evidence="1 2">DSM 29007</strain>
    </source>
</reference>
<protein>
    <submittedName>
        <fullName evidence="1">Uncharacterized protein</fullName>
    </submittedName>
</protein>
<name>A0A841H8B6_9BACT</name>
<dbReference type="RefSeq" id="WP_170035046.1">
    <property type="nucleotide sequence ID" value="NZ_JABDTL010000001.1"/>
</dbReference>
<dbReference type="EMBL" id="JACHIA010000033">
    <property type="protein sequence ID" value="MBB6073929.1"/>
    <property type="molecule type" value="Genomic_DNA"/>
</dbReference>
<accession>A0A841H8B6</accession>